<dbReference type="PANTHER" id="PTHR12858:SF1">
    <property type="entry name" value="PRE-RRNA-PROCESSING PROTEIN TSR1 HOMOLOG"/>
    <property type="match status" value="1"/>
</dbReference>
<dbReference type="GO" id="GO:0000462">
    <property type="term" value="P:maturation of SSU-rRNA from tricistronic rRNA transcript (SSU-rRNA, 5.8S rRNA, LSU-rRNA)"/>
    <property type="evidence" value="ECO:0007669"/>
    <property type="project" value="TreeGrafter"/>
</dbReference>
<dbReference type="SMART" id="SM01362">
    <property type="entry name" value="DUF663"/>
    <property type="match status" value="1"/>
</dbReference>
<dbReference type="GO" id="GO:0030688">
    <property type="term" value="C:preribosome, small subunit precursor"/>
    <property type="evidence" value="ECO:0007669"/>
    <property type="project" value="TreeGrafter"/>
</dbReference>
<protein>
    <submittedName>
        <fullName evidence="2">Ribosome biogenesis protein BMS1/TSR1</fullName>
    </submittedName>
</protein>
<evidence type="ECO:0000313" key="2">
    <source>
        <dbReference type="EMBL" id="RKP14679.1"/>
    </source>
</evidence>
<organism evidence="2 3">
    <name type="scientific">Piptocephalis cylindrospora</name>
    <dbReference type="NCBI Taxonomy" id="1907219"/>
    <lineage>
        <taxon>Eukaryota</taxon>
        <taxon>Fungi</taxon>
        <taxon>Fungi incertae sedis</taxon>
        <taxon>Zoopagomycota</taxon>
        <taxon>Zoopagomycotina</taxon>
        <taxon>Zoopagomycetes</taxon>
        <taxon>Zoopagales</taxon>
        <taxon>Piptocephalidaceae</taxon>
        <taxon>Piptocephalis</taxon>
    </lineage>
</organism>
<dbReference type="Pfam" id="PF04950">
    <property type="entry name" value="RIBIOP_C"/>
    <property type="match status" value="1"/>
</dbReference>
<name>A0A4V1IYI5_9FUNG</name>
<evidence type="ECO:0000259" key="1">
    <source>
        <dbReference type="SMART" id="SM01362"/>
    </source>
</evidence>
<dbReference type="InterPro" id="IPR039761">
    <property type="entry name" value="Bms1/Tsr1"/>
</dbReference>
<dbReference type="InterPro" id="IPR007034">
    <property type="entry name" value="BMS1_TSR1_C"/>
</dbReference>
<gene>
    <name evidence="2" type="ORF">BJ684DRAFT_8169</name>
</gene>
<feature type="domain" description="Ribosome biogenesis protein BMS1/TSR1 C-terminal" evidence="1">
    <location>
        <begin position="33"/>
        <end position="325"/>
    </location>
</feature>
<dbReference type="AlphaFoldDB" id="A0A4V1IYI5"/>
<dbReference type="GO" id="GO:0005525">
    <property type="term" value="F:GTP binding"/>
    <property type="evidence" value="ECO:0007669"/>
    <property type="project" value="TreeGrafter"/>
</dbReference>
<sequence>LGEEEEARQLQEYLKELKMRQREDKDDLEFPDEVDTPQDVSARVRFQRYRGLESFRQSPWDPYENLPMDYARIFQFENWSRTAARVLRNGKEEGLSIGIPITLHISRVPRQVVEEGIYVPTRPFLVFGLLQYENKMSLLNFTISRDTEFTESVRSKDPLVMQCGFRRYSVGPLYSQHTQRGGNNVHKFERFLRPGSVSVATIYGPVHFGRMATTFFRESPGAGEGSGLALVGTGKLLSVEPTRIVAKRIILTGYPFKVHTRSAVVRYMFFSREDIEWFKPVKVTTKFGKVGHIKEPLGTHGYMKVQFDGPIKQHDTICMNLYKRIFPKWNTSLWKASPLTLASSEDVAMEE</sequence>
<accession>A0A4V1IYI5</accession>
<dbReference type="GO" id="GO:0003924">
    <property type="term" value="F:GTPase activity"/>
    <property type="evidence" value="ECO:0007669"/>
    <property type="project" value="TreeGrafter"/>
</dbReference>
<evidence type="ECO:0000313" key="3">
    <source>
        <dbReference type="Proteomes" id="UP000267251"/>
    </source>
</evidence>
<dbReference type="Proteomes" id="UP000267251">
    <property type="component" value="Unassembled WGS sequence"/>
</dbReference>
<feature type="non-terminal residue" evidence="2">
    <location>
        <position position="1"/>
    </location>
</feature>
<proteinExistence type="predicted"/>
<reference evidence="3" key="1">
    <citation type="journal article" date="2018" name="Nat. Microbiol.">
        <title>Leveraging single-cell genomics to expand the fungal tree of life.</title>
        <authorList>
            <person name="Ahrendt S.R."/>
            <person name="Quandt C.A."/>
            <person name="Ciobanu D."/>
            <person name="Clum A."/>
            <person name="Salamov A."/>
            <person name="Andreopoulos B."/>
            <person name="Cheng J.F."/>
            <person name="Woyke T."/>
            <person name="Pelin A."/>
            <person name="Henrissat B."/>
            <person name="Reynolds N.K."/>
            <person name="Benny G.L."/>
            <person name="Smith M.E."/>
            <person name="James T.Y."/>
            <person name="Grigoriev I.V."/>
        </authorList>
    </citation>
    <scope>NUCLEOTIDE SEQUENCE [LARGE SCALE GENOMIC DNA]</scope>
</reference>
<dbReference type="OrthoDB" id="119302at2759"/>
<dbReference type="GO" id="GO:0034511">
    <property type="term" value="F:U3 snoRNA binding"/>
    <property type="evidence" value="ECO:0007669"/>
    <property type="project" value="TreeGrafter"/>
</dbReference>
<keyword evidence="3" id="KW-1185">Reference proteome</keyword>
<dbReference type="GO" id="GO:0000479">
    <property type="term" value="P:endonucleolytic cleavage of tricistronic rRNA transcript (SSU-rRNA, 5.8S rRNA, LSU-rRNA)"/>
    <property type="evidence" value="ECO:0007669"/>
    <property type="project" value="TreeGrafter"/>
</dbReference>
<dbReference type="EMBL" id="KZ987804">
    <property type="protein sequence ID" value="RKP14679.1"/>
    <property type="molecule type" value="Genomic_DNA"/>
</dbReference>
<dbReference type="PANTHER" id="PTHR12858">
    <property type="entry name" value="RIBOSOME BIOGENESIS PROTEIN"/>
    <property type="match status" value="1"/>
</dbReference>